<dbReference type="STRING" id="930117.SAMN05216225_100319"/>
<dbReference type="EMBL" id="FQVW01000003">
    <property type="protein sequence ID" value="SHF70904.1"/>
    <property type="molecule type" value="Genomic_DNA"/>
</dbReference>
<dbReference type="Pfam" id="PF22564">
    <property type="entry name" value="HAAS"/>
    <property type="match status" value="1"/>
</dbReference>
<evidence type="ECO:0000313" key="3">
    <source>
        <dbReference type="Proteomes" id="UP000183988"/>
    </source>
</evidence>
<evidence type="ECO:0000256" key="1">
    <source>
        <dbReference type="SAM" id="Phobius"/>
    </source>
</evidence>
<dbReference type="OrthoDB" id="2705958at2"/>
<feature type="transmembrane region" description="Helical" evidence="1">
    <location>
        <begin position="178"/>
        <end position="202"/>
    </location>
</feature>
<organism evidence="2 3">
    <name type="scientific">Ornithinibacillus halophilus</name>
    <dbReference type="NCBI Taxonomy" id="930117"/>
    <lineage>
        <taxon>Bacteria</taxon>
        <taxon>Bacillati</taxon>
        <taxon>Bacillota</taxon>
        <taxon>Bacilli</taxon>
        <taxon>Bacillales</taxon>
        <taxon>Bacillaceae</taxon>
        <taxon>Ornithinibacillus</taxon>
    </lineage>
</organism>
<keyword evidence="1" id="KW-0472">Membrane</keyword>
<dbReference type="AlphaFoldDB" id="A0A1M5DVL8"/>
<dbReference type="Proteomes" id="UP000183988">
    <property type="component" value="Unassembled WGS sequence"/>
</dbReference>
<feature type="transmembrane region" description="Helical" evidence="1">
    <location>
        <begin position="78"/>
        <end position="101"/>
    </location>
</feature>
<dbReference type="RefSeq" id="WP_072888001.1">
    <property type="nucleotide sequence ID" value="NZ_FQVW01000003.1"/>
</dbReference>
<proteinExistence type="predicted"/>
<feature type="transmembrane region" description="Helical" evidence="1">
    <location>
        <begin position="113"/>
        <end position="134"/>
    </location>
</feature>
<keyword evidence="3" id="KW-1185">Reference proteome</keyword>
<name>A0A1M5DVL8_9BACI</name>
<feature type="transmembrane region" description="Helical" evidence="1">
    <location>
        <begin position="146"/>
        <end position="166"/>
    </location>
</feature>
<evidence type="ECO:0000313" key="2">
    <source>
        <dbReference type="EMBL" id="SHF70904.1"/>
    </source>
</evidence>
<gene>
    <name evidence="2" type="ORF">SAMN05216225_100319</name>
</gene>
<protein>
    <submittedName>
        <fullName evidence="2">Uncharacterized protein</fullName>
    </submittedName>
</protein>
<sequence>MTDGSQQFLHELAKEIGEHPEKEMILQEYEVHIMDLMVEEEIPSDQLYTEIINRLGSPEELATVWKQETSITPKKTQWLFVFLNVALFIGGGLLTFGYNYFEWKWMDILWQGLTNISLVIICIYILFWGLLGYEIGKEFGYGGRKLLIKTFLISVLPNLVLMYLIVFKQIPREWFGPLLNAPFIVTCIILTAVLYPVSWLGYRWGRKRSI</sequence>
<keyword evidence="1" id="KW-0812">Transmembrane</keyword>
<keyword evidence="1" id="KW-1133">Transmembrane helix</keyword>
<accession>A0A1M5DVL8</accession>
<reference evidence="2 3" key="1">
    <citation type="submission" date="2016-11" db="EMBL/GenBank/DDBJ databases">
        <authorList>
            <person name="Jaros S."/>
            <person name="Januszkiewicz K."/>
            <person name="Wedrychowicz H."/>
        </authorList>
    </citation>
    <scope>NUCLEOTIDE SEQUENCE [LARGE SCALE GENOMIC DNA]</scope>
    <source>
        <strain evidence="2 3">IBRC-M 10683</strain>
    </source>
</reference>